<keyword evidence="2" id="KW-1133">Transmembrane helix</keyword>
<dbReference type="GeneID" id="9040666"/>
<name>C5LYI6_PERM5</name>
<feature type="compositionally biased region" description="Basic and acidic residues" evidence="1">
    <location>
        <begin position="233"/>
        <end position="248"/>
    </location>
</feature>
<proteinExistence type="predicted"/>
<feature type="transmembrane region" description="Helical" evidence="2">
    <location>
        <begin position="6"/>
        <end position="21"/>
    </location>
</feature>
<evidence type="ECO:0000256" key="1">
    <source>
        <dbReference type="SAM" id="MobiDB-lite"/>
    </source>
</evidence>
<dbReference type="AlphaFoldDB" id="C5LYI6"/>
<accession>C5LYI6</accession>
<reference evidence="3 4" key="1">
    <citation type="submission" date="2008-07" db="EMBL/GenBank/DDBJ databases">
        <authorList>
            <person name="El-Sayed N."/>
            <person name="Caler E."/>
            <person name="Inman J."/>
            <person name="Amedeo P."/>
            <person name="Hass B."/>
            <person name="Wortman J."/>
        </authorList>
    </citation>
    <scope>NUCLEOTIDE SEQUENCE [LARGE SCALE GENOMIC DNA]</scope>
    <source>
        <strain evidence="4">ATCC 50983 / TXsc</strain>
    </source>
</reference>
<dbReference type="RefSeq" id="XP_002765507.1">
    <property type="nucleotide sequence ID" value="XM_002765461.1"/>
</dbReference>
<feature type="transmembrane region" description="Helical" evidence="2">
    <location>
        <begin position="145"/>
        <end position="166"/>
    </location>
</feature>
<dbReference type="InParanoid" id="C5LYI6"/>
<protein>
    <submittedName>
        <fullName evidence="3">Uncharacterized protein</fullName>
    </submittedName>
</protein>
<feature type="transmembrane region" description="Helical" evidence="2">
    <location>
        <begin position="33"/>
        <end position="59"/>
    </location>
</feature>
<keyword evidence="2" id="KW-0812">Transmembrane</keyword>
<feature type="region of interest" description="Disordered" evidence="1">
    <location>
        <begin position="219"/>
        <end position="248"/>
    </location>
</feature>
<organism evidence="4">
    <name type="scientific">Perkinsus marinus (strain ATCC 50983 / TXsc)</name>
    <dbReference type="NCBI Taxonomy" id="423536"/>
    <lineage>
        <taxon>Eukaryota</taxon>
        <taxon>Sar</taxon>
        <taxon>Alveolata</taxon>
        <taxon>Perkinsozoa</taxon>
        <taxon>Perkinsea</taxon>
        <taxon>Perkinsida</taxon>
        <taxon>Perkinsidae</taxon>
        <taxon>Perkinsus</taxon>
    </lineage>
</organism>
<gene>
    <name evidence="3" type="ORF">Pmar_PMAR002043</name>
</gene>
<dbReference type="EMBL" id="GG686808">
    <property type="protein sequence ID" value="EEQ98224.1"/>
    <property type="molecule type" value="Genomic_DNA"/>
</dbReference>
<dbReference type="OrthoDB" id="10383768at2759"/>
<keyword evidence="2" id="KW-0472">Membrane</keyword>
<sequence>MALTVAMTYWGCHVGLVYFLYNDMAYVDWFRKWLIAPIVYLAWSAMLLNFLLAVLVLTLNETGRRWLGYAAFACQKLKGNAFLLLPGTQIVKAAATSGKYSTAKMLGSTAAAMLLNPGSAEHVYEMLPTPMNLCFWWGIRLEYPALAFGLGSFAVLVCQLITGMVLQPVLKAGGNGAEGVTADKIQLWYALAPKNRRILYQKELADIEVSEIERLMDISESEGEIDSPLESIEEGKLDERVQNDESTH</sequence>
<dbReference type="OMA" id="YLAWSAM"/>
<evidence type="ECO:0000256" key="2">
    <source>
        <dbReference type="SAM" id="Phobius"/>
    </source>
</evidence>
<dbReference type="Proteomes" id="UP000007800">
    <property type="component" value="Unassembled WGS sequence"/>
</dbReference>
<evidence type="ECO:0000313" key="4">
    <source>
        <dbReference type="Proteomes" id="UP000007800"/>
    </source>
</evidence>
<evidence type="ECO:0000313" key="3">
    <source>
        <dbReference type="EMBL" id="EEQ98224.1"/>
    </source>
</evidence>
<keyword evidence="4" id="KW-1185">Reference proteome</keyword>